<protein>
    <submittedName>
        <fullName evidence="6">Peptide ABC transporter substrate-binding protein</fullName>
    </submittedName>
</protein>
<comment type="subcellular location">
    <subcellularLocation>
        <location evidence="1">Periplasm</location>
    </subcellularLocation>
</comment>
<feature type="domain" description="Solute-binding protein family 5" evidence="5">
    <location>
        <begin position="68"/>
        <end position="223"/>
    </location>
</feature>
<reference evidence="6 7" key="1">
    <citation type="submission" date="2019-05" db="EMBL/GenBank/DDBJ databases">
        <title>Marivita sp. nov. isolated from sea sediment.</title>
        <authorList>
            <person name="Kim W."/>
        </authorList>
    </citation>
    <scope>NUCLEOTIDE SEQUENCE [LARGE SCALE GENOMIC DNA]</scope>
    <source>
        <strain evidence="6 7">CAU 1492</strain>
    </source>
</reference>
<dbReference type="Proteomes" id="UP001191082">
    <property type="component" value="Unassembled WGS sequence"/>
</dbReference>
<name>A0ABY2X5I5_9RHOB</name>
<dbReference type="EMBL" id="VCPC01000004">
    <property type="protein sequence ID" value="TMV10710.1"/>
    <property type="molecule type" value="Genomic_DNA"/>
</dbReference>
<sequence length="270" mass="29347">MTRIDRRALFTSGAAAALLAASGLSAQSRPRRGGRLRLALAREGDSLGMIARGAAFDTLIELAPDGTLRGELATDWTSDATAQHWVLILREGVTFHNGAAFSATDAARMLRRHGIAAQAETAIRLTIALDQGDPQFPFRLTRADMIVRDADESPLNGTGLYRIARFEDGRHFRATRVADHYKGDTAGWAETIDAIAMSDPRARAAALRDDYVDVAELPEASELPVDGDLRYHPSRDHMLLAARPSVGLPSVIGQGTPLDDGRLAERWWLV</sequence>
<proteinExistence type="inferred from homology"/>
<comment type="similarity">
    <text evidence="2">Belongs to the bacterial solute-binding protein 5 family.</text>
</comment>
<evidence type="ECO:0000256" key="3">
    <source>
        <dbReference type="ARBA" id="ARBA00022448"/>
    </source>
</evidence>
<dbReference type="PANTHER" id="PTHR30290">
    <property type="entry name" value="PERIPLASMIC BINDING COMPONENT OF ABC TRANSPORTER"/>
    <property type="match status" value="1"/>
</dbReference>
<keyword evidence="3" id="KW-0813">Transport</keyword>
<dbReference type="InterPro" id="IPR039424">
    <property type="entry name" value="SBP_5"/>
</dbReference>
<evidence type="ECO:0000259" key="5">
    <source>
        <dbReference type="Pfam" id="PF00496"/>
    </source>
</evidence>
<evidence type="ECO:0000256" key="4">
    <source>
        <dbReference type="ARBA" id="ARBA00022729"/>
    </source>
</evidence>
<comment type="caution">
    <text evidence="6">The sequence shown here is derived from an EMBL/GenBank/DDBJ whole genome shotgun (WGS) entry which is preliminary data.</text>
</comment>
<dbReference type="SUPFAM" id="SSF53850">
    <property type="entry name" value="Periplasmic binding protein-like II"/>
    <property type="match status" value="1"/>
</dbReference>
<evidence type="ECO:0000313" key="6">
    <source>
        <dbReference type="EMBL" id="TMV10710.1"/>
    </source>
</evidence>
<keyword evidence="4" id="KW-0732">Signal</keyword>
<dbReference type="InterPro" id="IPR000914">
    <property type="entry name" value="SBP_5_dom"/>
</dbReference>
<gene>
    <name evidence="6" type="ORF">FGK64_18240</name>
</gene>
<dbReference type="InterPro" id="IPR006311">
    <property type="entry name" value="TAT_signal"/>
</dbReference>
<evidence type="ECO:0000256" key="1">
    <source>
        <dbReference type="ARBA" id="ARBA00004418"/>
    </source>
</evidence>
<evidence type="ECO:0000256" key="2">
    <source>
        <dbReference type="ARBA" id="ARBA00005695"/>
    </source>
</evidence>
<dbReference type="PROSITE" id="PS51318">
    <property type="entry name" value="TAT"/>
    <property type="match status" value="1"/>
</dbReference>
<dbReference type="PANTHER" id="PTHR30290:SF9">
    <property type="entry name" value="OLIGOPEPTIDE-BINDING PROTEIN APPA"/>
    <property type="match status" value="1"/>
</dbReference>
<keyword evidence="7" id="KW-1185">Reference proteome</keyword>
<accession>A0ABY2X5I5</accession>
<organism evidence="6 7">
    <name type="scientific">Arenibacterium halophilum</name>
    <dbReference type="NCBI Taxonomy" id="2583821"/>
    <lineage>
        <taxon>Bacteria</taxon>
        <taxon>Pseudomonadati</taxon>
        <taxon>Pseudomonadota</taxon>
        <taxon>Alphaproteobacteria</taxon>
        <taxon>Rhodobacterales</taxon>
        <taxon>Paracoccaceae</taxon>
        <taxon>Arenibacterium</taxon>
    </lineage>
</organism>
<dbReference type="RefSeq" id="WP_138865282.1">
    <property type="nucleotide sequence ID" value="NZ_VCPC01000004.1"/>
</dbReference>
<evidence type="ECO:0000313" key="7">
    <source>
        <dbReference type="Proteomes" id="UP001191082"/>
    </source>
</evidence>
<dbReference type="Gene3D" id="3.40.190.10">
    <property type="entry name" value="Periplasmic binding protein-like II"/>
    <property type="match status" value="1"/>
</dbReference>
<dbReference type="Pfam" id="PF00496">
    <property type="entry name" value="SBP_bac_5"/>
    <property type="match status" value="1"/>
</dbReference>